<organism evidence="11 12">
    <name type="scientific">Streptomyces gamaensis</name>
    <dbReference type="NCBI Taxonomy" id="1763542"/>
    <lineage>
        <taxon>Bacteria</taxon>
        <taxon>Bacillati</taxon>
        <taxon>Actinomycetota</taxon>
        <taxon>Actinomycetes</taxon>
        <taxon>Kitasatosporales</taxon>
        <taxon>Streptomycetaceae</taxon>
        <taxon>Streptomyces</taxon>
    </lineage>
</organism>
<evidence type="ECO:0000256" key="7">
    <source>
        <dbReference type="ARBA" id="ARBA00022840"/>
    </source>
</evidence>
<keyword evidence="4" id="KW-0808">Transferase</keyword>
<dbReference type="EMBL" id="JBHSPB010000006">
    <property type="protein sequence ID" value="MFC5720885.1"/>
    <property type="molecule type" value="Genomic_DNA"/>
</dbReference>
<feature type="domain" description="Signal transduction histidine kinase subgroup 3 dimerisation and phosphoacceptor" evidence="10">
    <location>
        <begin position="180"/>
        <end position="246"/>
    </location>
</feature>
<evidence type="ECO:0000313" key="11">
    <source>
        <dbReference type="EMBL" id="MFC5720885.1"/>
    </source>
</evidence>
<dbReference type="CDD" id="cd16917">
    <property type="entry name" value="HATPase_UhpB-NarQ-NarX-like"/>
    <property type="match status" value="1"/>
</dbReference>
<dbReference type="Gene3D" id="3.30.565.10">
    <property type="entry name" value="Histidine kinase-like ATPase, C-terminal domain"/>
    <property type="match status" value="1"/>
</dbReference>
<gene>
    <name evidence="11" type="ORF">ACFP1Z_11980</name>
</gene>
<dbReference type="Gene3D" id="1.20.5.1930">
    <property type="match status" value="1"/>
</dbReference>
<dbReference type="RefSeq" id="WP_390316076.1">
    <property type="nucleotide sequence ID" value="NZ_JBHSPB010000006.1"/>
</dbReference>
<proteinExistence type="predicted"/>
<dbReference type="Pfam" id="PF02518">
    <property type="entry name" value="HATPase_c"/>
    <property type="match status" value="1"/>
</dbReference>
<evidence type="ECO:0000256" key="2">
    <source>
        <dbReference type="ARBA" id="ARBA00012438"/>
    </source>
</evidence>
<dbReference type="GO" id="GO:0016301">
    <property type="term" value="F:kinase activity"/>
    <property type="evidence" value="ECO:0007669"/>
    <property type="project" value="UniProtKB-KW"/>
</dbReference>
<keyword evidence="6 11" id="KW-0418">Kinase</keyword>
<evidence type="ECO:0000256" key="6">
    <source>
        <dbReference type="ARBA" id="ARBA00022777"/>
    </source>
</evidence>
<feature type="domain" description="Histidine kinase/HSP90-like ATPase" evidence="9">
    <location>
        <begin position="292"/>
        <end position="381"/>
    </location>
</feature>
<evidence type="ECO:0000259" key="10">
    <source>
        <dbReference type="Pfam" id="PF07730"/>
    </source>
</evidence>
<keyword evidence="7" id="KW-0067">ATP-binding</keyword>
<dbReference type="InterPro" id="IPR050482">
    <property type="entry name" value="Sensor_HK_TwoCompSys"/>
</dbReference>
<dbReference type="InterPro" id="IPR011712">
    <property type="entry name" value="Sig_transdc_His_kin_sub3_dim/P"/>
</dbReference>
<dbReference type="EC" id="2.7.13.3" evidence="2"/>
<keyword evidence="8" id="KW-0902">Two-component regulatory system</keyword>
<evidence type="ECO:0000256" key="5">
    <source>
        <dbReference type="ARBA" id="ARBA00022741"/>
    </source>
</evidence>
<evidence type="ECO:0000256" key="8">
    <source>
        <dbReference type="ARBA" id="ARBA00023012"/>
    </source>
</evidence>
<sequence length="390" mass="41618">MIPRSPTDRRFSRAELLPALCAVVYNVAEVSSELDHWQVSRTPGFSTLAAAALGALMLFRLRHPVAVAAAALAGDWVVHAPGALVCSLFTVAQRGSARSAWALGALAGATGVLTPWLDGARYALADVSYHVAHTIAFVVVPVVVGTHVRAGEIRIVSLAEHTARLEREQALLAERAQVEERARIAGEMHDVVAHRVTHAVVHAGALRMGADRGPQWVAHTAELIRRSGVEALEELRAVLGVLRPSDEEQTPLLEPPGVRALERLVEGTRATGTPVELDAERPTCGIPLDVRHTVYRIVQEALTNAVKHAPQAPVTVWLRCSSTVYRVRVSNGHSPHPARPVPSGGHGLAGLRERVERLRGSFSAGPVEGGGFRVVAEIPLPETGPGSRTG</sequence>
<comment type="catalytic activity">
    <reaction evidence="1">
        <text>ATP + protein L-histidine = ADP + protein N-phospho-L-histidine.</text>
        <dbReference type="EC" id="2.7.13.3"/>
    </reaction>
</comment>
<reference evidence="12" key="1">
    <citation type="journal article" date="2019" name="Int. J. Syst. Evol. Microbiol.">
        <title>The Global Catalogue of Microorganisms (GCM) 10K type strain sequencing project: providing services to taxonomists for standard genome sequencing and annotation.</title>
        <authorList>
            <consortium name="The Broad Institute Genomics Platform"/>
            <consortium name="The Broad Institute Genome Sequencing Center for Infectious Disease"/>
            <person name="Wu L."/>
            <person name="Ma J."/>
        </authorList>
    </citation>
    <scope>NUCLEOTIDE SEQUENCE [LARGE SCALE GENOMIC DNA]</scope>
    <source>
        <strain evidence="12">CGMCC 4.7304</strain>
    </source>
</reference>
<protein>
    <recommendedName>
        <fullName evidence="2">histidine kinase</fullName>
        <ecNumber evidence="2">2.7.13.3</ecNumber>
    </recommendedName>
</protein>
<accession>A0ABW0Z3B6</accession>
<dbReference type="PANTHER" id="PTHR24421">
    <property type="entry name" value="NITRATE/NITRITE SENSOR PROTEIN NARX-RELATED"/>
    <property type="match status" value="1"/>
</dbReference>
<dbReference type="Proteomes" id="UP001596083">
    <property type="component" value="Unassembled WGS sequence"/>
</dbReference>
<name>A0ABW0Z3B6_9ACTN</name>
<comment type="caution">
    <text evidence="11">The sequence shown here is derived from an EMBL/GenBank/DDBJ whole genome shotgun (WGS) entry which is preliminary data.</text>
</comment>
<evidence type="ECO:0000256" key="4">
    <source>
        <dbReference type="ARBA" id="ARBA00022679"/>
    </source>
</evidence>
<keyword evidence="5" id="KW-0547">Nucleotide-binding</keyword>
<evidence type="ECO:0000313" key="12">
    <source>
        <dbReference type="Proteomes" id="UP001596083"/>
    </source>
</evidence>
<keyword evidence="3" id="KW-0597">Phosphoprotein</keyword>
<dbReference type="InterPro" id="IPR036890">
    <property type="entry name" value="HATPase_C_sf"/>
</dbReference>
<evidence type="ECO:0000256" key="1">
    <source>
        <dbReference type="ARBA" id="ARBA00000085"/>
    </source>
</evidence>
<dbReference type="InterPro" id="IPR003594">
    <property type="entry name" value="HATPase_dom"/>
</dbReference>
<dbReference type="SUPFAM" id="SSF55874">
    <property type="entry name" value="ATPase domain of HSP90 chaperone/DNA topoisomerase II/histidine kinase"/>
    <property type="match status" value="1"/>
</dbReference>
<evidence type="ECO:0000259" key="9">
    <source>
        <dbReference type="Pfam" id="PF02518"/>
    </source>
</evidence>
<evidence type="ECO:0000256" key="3">
    <source>
        <dbReference type="ARBA" id="ARBA00022553"/>
    </source>
</evidence>
<dbReference type="Pfam" id="PF07730">
    <property type="entry name" value="HisKA_3"/>
    <property type="match status" value="1"/>
</dbReference>
<dbReference type="PANTHER" id="PTHR24421:SF10">
    <property type="entry name" value="NITRATE_NITRITE SENSOR PROTEIN NARQ"/>
    <property type="match status" value="1"/>
</dbReference>
<keyword evidence="12" id="KW-1185">Reference proteome</keyword>